<dbReference type="Proteomes" id="UP000887159">
    <property type="component" value="Unassembled WGS sequence"/>
</dbReference>
<comment type="caution">
    <text evidence="1">The sequence shown here is derived from an EMBL/GenBank/DDBJ whole genome shotgun (WGS) entry which is preliminary data.</text>
</comment>
<dbReference type="EMBL" id="BMAU01021053">
    <property type="protein sequence ID" value="GFX88618.1"/>
    <property type="molecule type" value="Genomic_DNA"/>
</dbReference>
<keyword evidence="2" id="KW-1185">Reference proteome</keyword>
<name>A0A8X6UUV9_TRICX</name>
<sequence length="86" mass="9852">MNWPLALGIELFPGKDSVEHMAKLRLASDEYFGHSIKMCKMERSQWQKSHTGGLSPSSKCLCVRRVCPIRSRVKWTSCLRTRTVAQ</sequence>
<proteinExistence type="predicted"/>
<accession>A0A8X6UUV9</accession>
<evidence type="ECO:0000313" key="1">
    <source>
        <dbReference type="EMBL" id="GFX88618.1"/>
    </source>
</evidence>
<organism evidence="1 2">
    <name type="scientific">Trichonephila clavipes</name>
    <name type="common">Golden silk orbweaver</name>
    <name type="synonym">Nephila clavipes</name>
    <dbReference type="NCBI Taxonomy" id="2585209"/>
    <lineage>
        <taxon>Eukaryota</taxon>
        <taxon>Metazoa</taxon>
        <taxon>Ecdysozoa</taxon>
        <taxon>Arthropoda</taxon>
        <taxon>Chelicerata</taxon>
        <taxon>Arachnida</taxon>
        <taxon>Araneae</taxon>
        <taxon>Araneomorphae</taxon>
        <taxon>Entelegynae</taxon>
        <taxon>Araneoidea</taxon>
        <taxon>Nephilidae</taxon>
        <taxon>Trichonephila</taxon>
    </lineage>
</organism>
<gene>
    <name evidence="1" type="ORF">TNCV_2660291</name>
</gene>
<protein>
    <submittedName>
        <fullName evidence="1">Uncharacterized protein</fullName>
    </submittedName>
</protein>
<reference evidence="1" key="1">
    <citation type="submission" date="2020-08" db="EMBL/GenBank/DDBJ databases">
        <title>Multicomponent nature underlies the extraordinary mechanical properties of spider dragline silk.</title>
        <authorList>
            <person name="Kono N."/>
            <person name="Nakamura H."/>
            <person name="Mori M."/>
            <person name="Yoshida Y."/>
            <person name="Ohtoshi R."/>
            <person name="Malay A.D."/>
            <person name="Moran D.A.P."/>
            <person name="Tomita M."/>
            <person name="Numata K."/>
            <person name="Arakawa K."/>
        </authorList>
    </citation>
    <scope>NUCLEOTIDE SEQUENCE</scope>
</reference>
<dbReference type="AlphaFoldDB" id="A0A8X6UUV9"/>
<evidence type="ECO:0000313" key="2">
    <source>
        <dbReference type="Proteomes" id="UP000887159"/>
    </source>
</evidence>